<feature type="compositionally biased region" description="Pro residues" evidence="1">
    <location>
        <begin position="590"/>
        <end position="601"/>
    </location>
</feature>
<dbReference type="Proteomes" id="UP000002149">
    <property type="component" value="Chromosome 11"/>
</dbReference>
<feature type="compositionally biased region" description="Low complexity" evidence="1">
    <location>
        <begin position="362"/>
        <end position="372"/>
    </location>
</feature>
<evidence type="ECO:0000313" key="2">
    <source>
        <dbReference type="EMBL" id="AAW46149.2"/>
    </source>
</evidence>
<feature type="region of interest" description="Disordered" evidence="1">
    <location>
        <begin position="1"/>
        <end position="377"/>
    </location>
</feature>
<feature type="compositionally biased region" description="Pro residues" evidence="1">
    <location>
        <begin position="24"/>
        <end position="35"/>
    </location>
</feature>
<dbReference type="VEuPathDB" id="FungiDB:CNK01870"/>
<proteinExistence type="predicted"/>
<sequence>MGSASSRPAKAPQDTMSSKLPASPQQPPPALPPKPGDGSSDILQLRAAALRSSTARSQDPRPPAPAGIFGAAPPASAAGVSSQQAPALLERISKPKPSLADRIGKPNLSPVAPDDKEEGEISDDEYEPAGGEGSMLARRIGGTRVTPVQAAFNGIRSKAMHHTERSPVSAPSSRSGRPTSTRFEPATASRDDIFPRHRVPSLPVPEPSPPPQTPPPPTNIELPSPRIPTPPLPSTSVHLVPSTPPRSPSLPPQEQVVGAATPPLPLQKEHYHEATTPPLPPQEQIFEAKTPPLGPSFAPSSLPNSPPGTPPLSSTFEFSDSKETWTRPPTPEFEGAAEEEQEDRTWDNEDAIMNEEDRLELESPLAAPASNAPEEENNDYMDIIRNLLYEGVDPEALIARGAPPEHVMAVCREIVQGTRERDGFGEQETPDVGYSREGSMAYAIEPSEATAPSSENMVDDEMLAESPGSEATVEPLAYRVDPAQLLTLASVESPEPEAPRPPEPSFPTPVLSPPSHPIVSPVSQVPLESRPSPRLGSLLAPSLSVPDMPPTSASTSSGDQPAQSTLHTGLASLPPRPTSLLPPSGSTPQPSVPPVQLPVPSSPANKQPSSPANKQQSSKKKKKKKKGNQEEARANAAANASTEAGPGPSTMASQAISQANQTGPSQPPQPSQPHPHPPPPTKPLKMTKKEKKAARAQAAAAAAAAASTSASVSGPTGLPPRPAVYPEPYHAAPYIQDPYAMYPVQPQPQVQAHLQHQYQPQHQRQRQPDLPQVFQQPAIFDINVEVPVTPLAQDQPPPPQTAAPPLPPGSPPADLQTMLSESKRKVLESMRRRKEASVQPSASVTPALEAPALTSTRGSTTPAIQSAEVQSTGVSIRTGDLDRSVQEEAAALEREFLGMHMTAASMASHVDPNSVTQSRSMSMEMDVDVDMDIDEPEEGEILVVSPRVSAPAPILTPAPASALPSILSTSATLPERPASAGSNLPVRRGIKRAHAEDLNESRTVSALAARPPLAARRLFCAPLRPHQLKISLDEDSDPDDTDDEDDEENRRIEADEKQRKLEEEIARLKAQIAMKKRRKLQSGQASGATTPIPTDMGSNADTEVQEISVSQDQGNLDIVKSAVIQSIGNPRGEDAFRSSTPADIKQLTQELAQKEAQKEAHDEVMQVHAPGAGVTASQDSAIAESVIAVPGDENEDLALVVDGSNDHTAVSAASQTSQPSTLSSEQRTSQPQQLSFHAYKPILSYYPQLSRTLIPLSSSSSMAASSSSLDPFLNIDHGLLDSIMLTNRSQRDPSVTLCSAEVGGGKCADRNCLALHLNKTLIPSDEDLVEYVFESITAPQERIGSADKAKEKIRIAVKLAKNSLAAVSGGVERRQDHSAQPDSNEQYKKLLEKVGQILQG</sequence>
<feature type="compositionally biased region" description="Pro residues" evidence="1">
    <location>
        <begin position="202"/>
        <end position="218"/>
    </location>
</feature>
<dbReference type="RefSeq" id="XP_024513717.1">
    <property type="nucleotide sequence ID" value="XM_024658059.1"/>
</dbReference>
<evidence type="ECO:0008006" key="4">
    <source>
        <dbReference type="Google" id="ProtNLM"/>
    </source>
</evidence>
<dbReference type="eggNOG" id="ENOG502TM1I">
    <property type="taxonomic scope" value="Eukaryota"/>
</dbReference>
<evidence type="ECO:0000313" key="3">
    <source>
        <dbReference type="Proteomes" id="UP000002149"/>
    </source>
</evidence>
<dbReference type="InParanoid" id="Q5K9H9"/>
<name>Q5K9H9_CRYD1</name>
<feature type="compositionally biased region" description="Pro residues" evidence="1">
    <location>
        <begin position="242"/>
        <end position="251"/>
    </location>
</feature>
<feature type="compositionally biased region" description="Low complexity" evidence="1">
    <location>
        <begin position="695"/>
        <end position="713"/>
    </location>
</feature>
<dbReference type="OrthoDB" id="2576160at2759"/>
<feature type="compositionally biased region" description="Pro residues" evidence="1">
    <location>
        <begin position="499"/>
        <end position="516"/>
    </location>
</feature>
<dbReference type="KEGG" id="cne:CNK01870"/>
<feature type="compositionally biased region" description="Basic residues" evidence="1">
    <location>
        <begin position="617"/>
        <end position="626"/>
    </location>
</feature>
<feature type="compositionally biased region" description="Low complexity" evidence="1">
    <location>
        <begin position="570"/>
        <end position="589"/>
    </location>
</feature>
<dbReference type="GeneID" id="3254409"/>
<accession>Q5K9H9</accession>
<dbReference type="HOGENOM" id="CLU_258144_0_0_1"/>
<feature type="compositionally biased region" description="Basic and acidic residues" evidence="1">
    <location>
        <begin position="1048"/>
        <end position="1057"/>
    </location>
</feature>
<feature type="region of interest" description="Disordered" evidence="1">
    <location>
        <begin position="787"/>
        <end position="871"/>
    </location>
</feature>
<feature type="region of interest" description="Disordered" evidence="1">
    <location>
        <begin position="1076"/>
        <end position="1099"/>
    </location>
</feature>
<keyword evidence="3" id="KW-1185">Reference proteome</keyword>
<feature type="compositionally biased region" description="Polar residues" evidence="1">
    <location>
        <begin position="853"/>
        <end position="871"/>
    </location>
</feature>
<feature type="compositionally biased region" description="Acidic residues" evidence="1">
    <location>
        <begin position="115"/>
        <end position="127"/>
    </location>
</feature>
<accession>Q55K19</accession>
<feature type="compositionally biased region" description="Low complexity" evidence="1">
    <location>
        <begin position="517"/>
        <end position="526"/>
    </location>
</feature>
<feature type="region of interest" description="Disordered" evidence="1">
    <location>
        <begin position="1029"/>
        <end position="1057"/>
    </location>
</feature>
<feature type="compositionally biased region" description="Basic and acidic residues" evidence="1">
    <location>
        <begin position="821"/>
        <end position="830"/>
    </location>
</feature>
<feature type="region of interest" description="Disordered" evidence="1">
    <location>
        <begin position="1208"/>
        <end position="1232"/>
    </location>
</feature>
<reference evidence="2 3" key="1">
    <citation type="journal article" date="2005" name="Science">
        <title>The genome of the basidiomycetous yeast and human pathogen Cryptococcus neoformans.</title>
        <authorList>
            <person name="Loftus B.J."/>
            <person name="Fung E."/>
            <person name="Roncaglia P."/>
            <person name="Rowley D."/>
            <person name="Amedeo P."/>
            <person name="Bruno D."/>
            <person name="Vamathevan J."/>
            <person name="Miranda M."/>
            <person name="Anderson I.J."/>
            <person name="Fraser J.A."/>
            <person name="Allen J.E."/>
            <person name="Bosdet I.E."/>
            <person name="Brent M.R."/>
            <person name="Chiu R."/>
            <person name="Doering T.L."/>
            <person name="Donlin M.J."/>
            <person name="D'Souza C.A."/>
            <person name="Fox D.S."/>
            <person name="Grinberg V."/>
            <person name="Fu J."/>
            <person name="Fukushima M."/>
            <person name="Haas B.J."/>
            <person name="Huang J.C."/>
            <person name="Janbon G."/>
            <person name="Jones S.J."/>
            <person name="Koo H.L."/>
            <person name="Krzywinski M.I."/>
            <person name="Kwon-Chung J.K."/>
            <person name="Lengeler K.B."/>
            <person name="Maiti R."/>
            <person name="Marra M.A."/>
            <person name="Marra R.E."/>
            <person name="Mathewson C.A."/>
            <person name="Mitchell T.G."/>
            <person name="Pertea M."/>
            <person name="Riggs F.R."/>
            <person name="Salzberg S.L."/>
            <person name="Schein J.E."/>
            <person name="Shvartsbeyn A."/>
            <person name="Shin H."/>
            <person name="Shumway M."/>
            <person name="Specht C.A."/>
            <person name="Suh B.B."/>
            <person name="Tenney A."/>
            <person name="Utterback T.R."/>
            <person name="Wickes B.L."/>
            <person name="Wortman J.R."/>
            <person name="Wye N.H."/>
            <person name="Kronstad J.W."/>
            <person name="Lodge J.K."/>
            <person name="Heitman J."/>
            <person name="Davis R.W."/>
            <person name="Fraser C.M."/>
            <person name="Hyman R.W."/>
        </authorList>
    </citation>
    <scope>NUCLEOTIDE SEQUENCE [LARGE SCALE GENOMIC DNA]</scope>
    <source>
        <strain evidence="3">JEC21 / ATCC MYA-565</strain>
    </source>
</reference>
<feature type="region of interest" description="Disordered" evidence="1">
    <location>
        <begin position="442"/>
        <end position="775"/>
    </location>
</feature>
<feature type="compositionally biased region" description="Polar residues" evidence="1">
    <location>
        <begin position="604"/>
        <end position="613"/>
    </location>
</feature>
<dbReference type="PaxDb" id="214684-Q5K9H9"/>
<feature type="compositionally biased region" description="Pro residues" evidence="1">
    <location>
        <begin position="665"/>
        <end position="682"/>
    </location>
</feature>
<feature type="compositionally biased region" description="Pro residues" evidence="1">
    <location>
        <begin position="795"/>
        <end position="811"/>
    </location>
</feature>
<feature type="compositionally biased region" description="Basic residues" evidence="1">
    <location>
        <begin position="685"/>
        <end position="694"/>
    </location>
</feature>
<feature type="compositionally biased region" description="Acidic residues" evidence="1">
    <location>
        <begin position="335"/>
        <end position="359"/>
    </location>
</feature>
<feature type="compositionally biased region" description="Low complexity" evidence="1">
    <location>
        <begin position="634"/>
        <end position="644"/>
    </location>
</feature>
<protein>
    <recommendedName>
        <fullName evidence="4">Zinc-finger domain-containing protein</fullName>
    </recommendedName>
</protein>
<feature type="compositionally biased region" description="Polar residues" evidence="1">
    <location>
        <begin position="650"/>
        <end position="663"/>
    </location>
</feature>
<feature type="compositionally biased region" description="Low complexity" evidence="1">
    <location>
        <begin position="169"/>
        <end position="182"/>
    </location>
</feature>
<feature type="compositionally biased region" description="Low complexity" evidence="1">
    <location>
        <begin position="742"/>
        <end position="772"/>
    </location>
</feature>
<gene>
    <name evidence="2" type="ordered locus">CNK01870</name>
</gene>
<dbReference type="EMBL" id="AE017351">
    <property type="protein sequence ID" value="AAW46149.2"/>
    <property type="molecule type" value="Genomic_DNA"/>
</dbReference>
<feature type="compositionally biased region" description="Acidic residues" evidence="1">
    <location>
        <begin position="1033"/>
        <end position="1047"/>
    </location>
</feature>
<feature type="compositionally biased region" description="Low complexity" evidence="1">
    <location>
        <begin position="66"/>
        <end position="87"/>
    </location>
</feature>
<feature type="compositionally biased region" description="Polar residues" evidence="1">
    <location>
        <begin position="551"/>
        <end position="567"/>
    </location>
</feature>
<feature type="compositionally biased region" description="Polar residues" evidence="1">
    <location>
        <begin position="1081"/>
        <end position="1099"/>
    </location>
</feature>
<feature type="compositionally biased region" description="Low complexity" evidence="1">
    <location>
        <begin position="43"/>
        <end position="57"/>
    </location>
</feature>
<organism evidence="2 3">
    <name type="scientific">Cryptococcus deneoformans (strain JEC21 / ATCC MYA-565)</name>
    <name type="common">Cryptococcus neoformans var. neoformans serotype D</name>
    <dbReference type="NCBI Taxonomy" id="214684"/>
    <lineage>
        <taxon>Eukaryota</taxon>
        <taxon>Fungi</taxon>
        <taxon>Dikarya</taxon>
        <taxon>Basidiomycota</taxon>
        <taxon>Agaricomycotina</taxon>
        <taxon>Tremellomycetes</taxon>
        <taxon>Tremellales</taxon>
        <taxon>Cryptococcaceae</taxon>
        <taxon>Cryptococcus</taxon>
        <taxon>Cryptococcus neoformans species complex</taxon>
    </lineage>
</organism>
<evidence type="ECO:0000256" key="1">
    <source>
        <dbReference type="SAM" id="MobiDB-lite"/>
    </source>
</evidence>